<organism evidence="2 3">
    <name type="scientific">Xanthomonas campestris pv. campestris (strain B100)</name>
    <dbReference type="NCBI Taxonomy" id="509169"/>
    <lineage>
        <taxon>Bacteria</taxon>
        <taxon>Pseudomonadati</taxon>
        <taxon>Pseudomonadota</taxon>
        <taxon>Gammaproteobacteria</taxon>
        <taxon>Lysobacterales</taxon>
        <taxon>Lysobacteraceae</taxon>
        <taxon>Xanthomonas</taxon>
    </lineage>
</organism>
<dbReference type="InterPro" id="IPR049503">
    <property type="entry name" value="AbiJ_NTD4"/>
</dbReference>
<reference evidence="2 3" key="1">
    <citation type="journal article" date="2008" name="J. Biotechnol.">
        <title>The genome of Xanthomonas campestris pv. campestris B100 and its use for the reconstruction of metabolic pathways involved in xanthan biosynthesis.</title>
        <authorList>
            <person name="Vorholter F.J."/>
            <person name="Schneiker S."/>
            <person name="Goesmann A."/>
            <person name="Krause L."/>
            <person name="Bekel T."/>
            <person name="Kaiser O."/>
            <person name="Linke B."/>
            <person name="Patschkowski T."/>
            <person name="Ruckert C."/>
            <person name="Schmid J."/>
            <person name="Sidhu V.K."/>
            <person name="Sieber V."/>
            <person name="Tauch A."/>
            <person name="Watt S.A."/>
            <person name="Weisshaar B."/>
            <person name="Becker A."/>
            <person name="Niehaus K."/>
            <person name="Puhler A."/>
        </authorList>
    </citation>
    <scope>NUCLEOTIDE SEQUENCE [LARGE SCALE GENOMIC DNA]</scope>
    <source>
        <strain evidence="2 3">B100</strain>
    </source>
</reference>
<dbReference type="Pfam" id="PF18863">
    <property type="entry name" value="AbiJ_NTD4"/>
    <property type="match status" value="1"/>
</dbReference>
<gene>
    <name evidence="2" type="ORF">XCCB100_1043</name>
</gene>
<feature type="domain" description="HEPN AbiJ-N-terminal" evidence="1">
    <location>
        <begin position="3"/>
        <end position="148"/>
    </location>
</feature>
<accession>B0RPK6</accession>
<dbReference type="HOGENOM" id="CLU_091700_0_0_6"/>
<dbReference type="AlphaFoldDB" id="B0RPK6"/>
<evidence type="ECO:0000259" key="1">
    <source>
        <dbReference type="Pfam" id="PF18863"/>
    </source>
</evidence>
<dbReference type="KEGG" id="xca:xcc-b100_1043"/>
<protein>
    <recommendedName>
        <fullName evidence="1">HEPN AbiJ-N-terminal domain-containing protein</fullName>
    </recommendedName>
</protein>
<sequence>MTTFSERHNYSAPDADITIREDAPEVLRGAVVAIAGKAGMGYETLRKEVCGALGVAPDTRGNWSEPNVISEVQHHLEACDWFEVYDVIESIATSLQSRPPSYGQSNAPSDVFSDGINRVFRKNGIGWQLLGNRIEFRGSEAFEVAIRKGTNELRNAGKNTTANELHEALRDLSRRPNPELTGAIQHGMAALECLSRDITGSKDTLGKLLGRNPNLFPAPLGGAMEMVYGFASNNGRHLKEGGEPTLEEAELIVGLSGVLCRYLGRRHSPSS</sequence>
<evidence type="ECO:0000313" key="2">
    <source>
        <dbReference type="EMBL" id="CAP50391.1"/>
    </source>
</evidence>
<evidence type="ECO:0000313" key="3">
    <source>
        <dbReference type="Proteomes" id="UP000001188"/>
    </source>
</evidence>
<dbReference type="Proteomes" id="UP000001188">
    <property type="component" value="Chromosome"/>
</dbReference>
<dbReference type="EMBL" id="AM920689">
    <property type="protein sequence ID" value="CAP50391.1"/>
    <property type="molecule type" value="Genomic_DNA"/>
</dbReference>
<name>B0RPK6_XANCB</name>
<proteinExistence type="predicted"/>